<accession>A0A7C3YSN0</accession>
<name>A0A7C3YSN0_UNCW3</name>
<reference evidence="1" key="1">
    <citation type="journal article" date="2020" name="mSystems">
        <title>Genome- and Community-Level Interaction Insights into Carbon Utilization and Element Cycling Functions of Hydrothermarchaeota in Hydrothermal Sediment.</title>
        <authorList>
            <person name="Zhou Z."/>
            <person name="Liu Y."/>
            <person name="Xu W."/>
            <person name="Pan J."/>
            <person name="Luo Z.H."/>
            <person name="Li M."/>
        </authorList>
    </citation>
    <scope>NUCLEOTIDE SEQUENCE [LARGE SCALE GENOMIC DNA]</scope>
    <source>
        <strain evidence="1">SpSt-906</strain>
    </source>
</reference>
<dbReference type="PROSITE" id="PS51257">
    <property type="entry name" value="PROKAR_LIPOPROTEIN"/>
    <property type="match status" value="1"/>
</dbReference>
<proteinExistence type="predicted"/>
<gene>
    <name evidence="1" type="ORF">ENX07_03980</name>
</gene>
<dbReference type="EMBL" id="DTMQ01000024">
    <property type="protein sequence ID" value="HGE99213.1"/>
    <property type="molecule type" value="Genomic_DNA"/>
</dbReference>
<organism evidence="1">
    <name type="scientific">candidate division WOR-3 bacterium</name>
    <dbReference type="NCBI Taxonomy" id="2052148"/>
    <lineage>
        <taxon>Bacteria</taxon>
        <taxon>Bacteria division WOR-3</taxon>
    </lineage>
</organism>
<protein>
    <submittedName>
        <fullName evidence="1">Uncharacterized protein</fullName>
    </submittedName>
</protein>
<comment type="caution">
    <text evidence="1">The sequence shown here is derived from an EMBL/GenBank/DDBJ whole genome shotgun (WGS) entry which is preliminary data.</text>
</comment>
<dbReference type="AlphaFoldDB" id="A0A7C3YSN0"/>
<evidence type="ECO:0000313" key="1">
    <source>
        <dbReference type="EMBL" id="HGE99213.1"/>
    </source>
</evidence>
<sequence>MSVSVIRYSLTVIRWSTVSGLWLAVLFLFSGCQSRQITQRWEKRINLVWSSEEFLKGKVPKNLSLSEEEFIPLDLYEGKEKEIVFASLRLPFIYILSPQLRLLGKLNAFSFLPKGIETEMGDFLFLTNGKEIKIFTKKGRNLSEILSFRLSGRRFVRDFALGYTPASSPLLLLWTIEEERGGDSLTFFIVTYQMPLKNRGQLHLSSDERITGKSKDLRMRVLGSYRDLCFFWLGKEIYLRGRENFQVCLPPMIGEDTTFLLMKSAFSSVDEKLFLLFSSPEKSRLLSLSLRSGEMEEIPLSLPPSSRANDFLLSDIDGDSSDEVLISYSGRRTGVLLLKGENLLKERGLSFIGDGTLYFLGEKCLLRKKEILLTLSLGTSWFYRLSPQLKVREVSDLEGTVSAFTFLPNGFLIVGEGFNQYQWE</sequence>